<reference evidence="2" key="1">
    <citation type="submission" date="2019-09" db="EMBL/GenBank/DDBJ databases">
        <title>Mumia zhuanghuii sp. nov. isolated from the intestinal contents of plateau pika (Ochotona curzoniae) in the Qinghai-Tibet plateau of China.</title>
        <authorList>
            <person name="Tian Z."/>
        </authorList>
    </citation>
    <scope>NUCLEOTIDE SEQUENCE [LARGE SCALE GENOMIC DNA]</scope>
    <source>
        <strain evidence="2">L-033</strain>
    </source>
</reference>
<sequence>MNDPRDTIRERRARLVQDIALRYGVPMYPDPRRLNVVNVARSDYDYLVDAIATDPRLDALGRGYYTGLGGALDVRPVPNWTCDPVSVSLARGYAHARRLSRALTRPLAAFIDALGRR</sequence>
<evidence type="ECO:0000313" key="1">
    <source>
        <dbReference type="EMBL" id="KAA9133749.1"/>
    </source>
</evidence>
<evidence type="ECO:0000313" key="2">
    <source>
        <dbReference type="Proteomes" id="UP000326838"/>
    </source>
</evidence>
<proteinExistence type="predicted"/>
<dbReference type="RefSeq" id="WP_150893057.1">
    <property type="nucleotide sequence ID" value="NZ_VYUY01000009.1"/>
</dbReference>
<name>A0A5N0TK95_9MICO</name>
<dbReference type="Proteomes" id="UP000326838">
    <property type="component" value="Unassembled WGS sequence"/>
</dbReference>
<gene>
    <name evidence="1" type="ORF">F6B40_08330</name>
</gene>
<dbReference type="AlphaFoldDB" id="A0A5N0TK95"/>
<dbReference type="EMBL" id="VYUY01000009">
    <property type="protein sequence ID" value="KAA9133749.1"/>
    <property type="molecule type" value="Genomic_DNA"/>
</dbReference>
<accession>A0A5N0TK95</accession>
<keyword evidence="2" id="KW-1185">Reference proteome</keyword>
<organism evidence="1 2">
    <name type="scientific">Microbacterium caowuchunii</name>
    <dbReference type="NCBI Taxonomy" id="2614638"/>
    <lineage>
        <taxon>Bacteria</taxon>
        <taxon>Bacillati</taxon>
        <taxon>Actinomycetota</taxon>
        <taxon>Actinomycetes</taxon>
        <taxon>Micrococcales</taxon>
        <taxon>Microbacteriaceae</taxon>
        <taxon>Microbacterium</taxon>
    </lineage>
</organism>
<comment type="caution">
    <text evidence="1">The sequence shown here is derived from an EMBL/GenBank/DDBJ whole genome shotgun (WGS) entry which is preliminary data.</text>
</comment>
<protein>
    <submittedName>
        <fullName evidence="1">Uncharacterized protein</fullName>
    </submittedName>
</protein>